<feature type="compositionally biased region" description="Low complexity" evidence="1">
    <location>
        <begin position="300"/>
        <end position="311"/>
    </location>
</feature>
<feature type="compositionally biased region" description="Pro residues" evidence="1">
    <location>
        <begin position="148"/>
        <end position="171"/>
    </location>
</feature>
<accession>A0AAN6JJ43</accession>
<feature type="compositionally biased region" description="Low complexity" evidence="1">
    <location>
        <begin position="399"/>
        <end position="412"/>
    </location>
</feature>
<feature type="compositionally biased region" description="Acidic residues" evidence="1">
    <location>
        <begin position="183"/>
        <end position="200"/>
    </location>
</feature>
<evidence type="ECO:0000256" key="1">
    <source>
        <dbReference type="SAM" id="MobiDB-lite"/>
    </source>
</evidence>
<feature type="compositionally biased region" description="Polar residues" evidence="1">
    <location>
        <begin position="452"/>
        <end position="468"/>
    </location>
</feature>
<gene>
    <name evidence="2" type="ORF">OC842_005292</name>
</gene>
<sequence length="498" mass="52122">MVLPAAFSTGSERPSDRIQEWRARTFRATGSNERPLAAALGQRRGHAHDPLWACYGIDLDYGPRVRLFFKWAKWRYQDRDWTHRPKWELIRFVEQVLELGLNDLPEAHNDMVRNTDEDGQVRACELHGKPPSTIGVSEKTDTTIWIPSPTPEPPAPPAAGPSGPDPAPSGSPPVAGHQRPDENVPEEEEDELLDELDENEAGAGVVGAGGDAEGGHDANGDANHGLADYNDDDDDDVDSVDTANTGGVDGSAGGGAAIHGGSGNVGDAHEEANGDSAGSIVGRAEGEQEPIVAESEHRFSPSLGAPSPSSSVIWIPDPRGQAPPPDAPAVLASTAQPSLACGPAEPHPSRPAVPRAATVSSEDNLPPATLALLGLCHPARPQSTVPTRALEASALAGPSRSAAVAADASSVSARRRHPAADVTSSPPPFRSVPSASSLTRLGVPTYFGQAMSFSQPASSSQRPQTPLRDTQIAAGPPRKRLKRSKGAPLKQSSGLSHD</sequence>
<feature type="compositionally biased region" description="Gly residues" evidence="1">
    <location>
        <begin position="247"/>
        <end position="264"/>
    </location>
</feature>
<comment type="caution">
    <text evidence="2">The sequence shown here is derived from an EMBL/GenBank/DDBJ whole genome shotgun (WGS) entry which is preliminary data.</text>
</comment>
<reference evidence="2" key="1">
    <citation type="journal article" date="2023" name="PhytoFront">
        <title>Draft Genome Resources of Seven Strains of Tilletia horrida, Causal Agent of Kernel Smut of Rice.</title>
        <authorList>
            <person name="Khanal S."/>
            <person name="Antony Babu S."/>
            <person name="Zhou X.G."/>
        </authorList>
    </citation>
    <scope>NUCLEOTIDE SEQUENCE</scope>
    <source>
        <strain evidence="2">TX3</strain>
    </source>
</reference>
<evidence type="ECO:0000313" key="3">
    <source>
        <dbReference type="Proteomes" id="UP001176521"/>
    </source>
</evidence>
<organism evidence="2 3">
    <name type="scientific">Tilletia horrida</name>
    <dbReference type="NCBI Taxonomy" id="155126"/>
    <lineage>
        <taxon>Eukaryota</taxon>
        <taxon>Fungi</taxon>
        <taxon>Dikarya</taxon>
        <taxon>Basidiomycota</taxon>
        <taxon>Ustilaginomycotina</taxon>
        <taxon>Exobasidiomycetes</taxon>
        <taxon>Tilletiales</taxon>
        <taxon>Tilletiaceae</taxon>
        <taxon>Tilletia</taxon>
    </lineage>
</organism>
<dbReference type="Proteomes" id="UP001176521">
    <property type="component" value="Unassembled WGS sequence"/>
</dbReference>
<protein>
    <submittedName>
        <fullName evidence="2">Uncharacterized protein</fullName>
    </submittedName>
</protein>
<keyword evidence="3" id="KW-1185">Reference proteome</keyword>
<dbReference type="AlphaFoldDB" id="A0AAN6JJ43"/>
<feature type="region of interest" description="Disordered" evidence="1">
    <location>
        <begin position="379"/>
        <end position="436"/>
    </location>
</feature>
<feature type="region of interest" description="Disordered" evidence="1">
    <location>
        <begin position="452"/>
        <end position="498"/>
    </location>
</feature>
<feature type="compositionally biased region" description="Acidic residues" evidence="1">
    <location>
        <begin position="229"/>
        <end position="239"/>
    </location>
</feature>
<feature type="region of interest" description="Disordered" evidence="1">
    <location>
        <begin position="143"/>
        <end position="361"/>
    </location>
</feature>
<evidence type="ECO:0000313" key="2">
    <source>
        <dbReference type="EMBL" id="KAK0526091.1"/>
    </source>
</evidence>
<proteinExistence type="predicted"/>
<dbReference type="EMBL" id="JAPDMQ010000367">
    <property type="protein sequence ID" value="KAK0526091.1"/>
    <property type="molecule type" value="Genomic_DNA"/>
</dbReference>
<name>A0AAN6JJ43_9BASI</name>